<feature type="region of interest" description="Disordered" evidence="6">
    <location>
        <begin position="1606"/>
        <end position="1683"/>
    </location>
</feature>
<feature type="compositionally biased region" description="Acidic residues" evidence="6">
    <location>
        <begin position="517"/>
        <end position="527"/>
    </location>
</feature>
<evidence type="ECO:0000256" key="2">
    <source>
        <dbReference type="ARBA" id="ARBA00004496"/>
    </source>
</evidence>
<dbReference type="InterPro" id="IPR056518">
    <property type="entry name" value="HEAT_Ints3_C"/>
</dbReference>
<dbReference type="PANTHER" id="PTHR13587:SF7">
    <property type="entry name" value="INTEGRATOR COMPLEX SUBUNIT 3"/>
    <property type="match status" value="1"/>
</dbReference>
<dbReference type="GO" id="GO:0005737">
    <property type="term" value="C:cytoplasm"/>
    <property type="evidence" value="ECO:0007669"/>
    <property type="project" value="UniProtKB-SubCell"/>
</dbReference>
<feature type="region of interest" description="Disordered" evidence="6">
    <location>
        <begin position="1504"/>
        <end position="1525"/>
    </location>
</feature>
<dbReference type="InterPro" id="IPR045334">
    <property type="entry name" value="INTS3"/>
</dbReference>
<dbReference type="Proteomes" id="UP000245699">
    <property type="component" value="Unassembled WGS sequence"/>
</dbReference>
<evidence type="ECO:0000256" key="1">
    <source>
        <dbReference type="ARBA" id="ARBA00004123"/>
    </source>
</evidence>
<accession>A0A2T9YIY5</accession>
<evidence type="ECO:0008006" key="11">
    <source>
        <dbReference type="Google" id="ProtNLM"/>
    </source>
</evidence>
<evidence type="ECO:0000313" key="9">
    <source>
        <dbReference type="EMBL" id="PVU92244.1"/>
    </source>
</evidence>
<keyword evidence="10" id="KW-1185">Reference proteome</keyword>
<evidence type="ECO:0000259" key="7">
    <source>
        <dbReference type="Pfam" id="PF10189"/>
    </source>
</evidence>
<evidence type="ECO:0000256" key="5">
    <source>
        <dbReference type="ARBA" id="ARBA00023242"/>
    </source>
</evidence>
<feature type="region of interest" description="Disordered" evidence="6">
    <location>
        <begin position="698"/>
        <end position="750"/>
    </location>
</feature>
<evidence type="ECO:0000256" key="4">
    <source>
        <dbReference type="ARBA" id="ARBA00022490"/>
    </source>
</evidence>
<evidence type="ECO:0000313" key="10">
    <source>
        <dbReference type="Proteomes" id="UP000245699"/>
    </source>
</evidence>
<dbReference type="OrthoDB" id="2021145at2759"/>
<dbReference type="Pfam" id="PF10189">
    <property type="entry name" value="Ints3_N"/>
    <property type="match status" value="1"/>
</dbReference>
<evidence type="ECO:0000256" key="3">
    <source>
        <dbReference type="ARBA" id="ARBA00006130"/>
    </source>
</evidence>
<keyword evidence="5" id="KW-0539">Nucleus</keyword>
<feature type="domain" description="Integrator complex subunit 3 N-terminal" evidence="7">
    <location>
        <begin position="71"/>
        <end position="476"/>
    </location>
</feature>
<feature type="region of interest" description="Disordered" evidence="6">
    <location>
        <begin position="1444"/>
        <end position="1484"/>
    </location>
</feature>
<protein>
    <recommendedName>
        <fullName evidence="11">Telomere-associated protein Rif1 N-terminal domain-containing protein</fullName>
    </recommendedName>
</protein>
<feature type="compositionally biased region" description="Basic and acidic residues" evidence="6">
    <location>
        <begin position="1634"/>
        <end position="1683"/>
    </location>
</feature>
<dbReference type="Pfam" id="PF24566">
    <property type="entry name" value="HEAT_Ints3_C"/>
    <property type="match status" value="1"/>
</dbReference>
<organism evidence="9 10">
    <name type="scientific">Furculomyces boomerangus</name>
    <dbReference type="NCBI Taxonomy" id="61424"/>
    <lineage>
        <taxon>Eukaryota</taxon>
        <taxon>Fungi</taxon>
        <taxon>Fungi incertae sedis</taxon>
        <taxon>Zoopagomycota</taxon>
        <taxon>Kickxellomycotina</taxon>
        <taxon>Harpellomycetes</taxon>
        <taxon>Harpellales</taxon>
        <taxon>Harpellaceae</taxon>
        <taxon>Furculomyces</taxon>
    </lineage>
</organism>
<reference evidence="9 10" key="1">
    <citation type="journal article" date="2018" name="MBio">
        <title>Comparative Genomics Reveals the Core Gene Toolbox for the Fungus-Insect Symbiosis.</title>
        <authorList>
            <person name="Wang Y."/>
            <person name="Stata M."/>
            <person name="Wang W."/>
            <person name="Stajich J.E."/>
            <person name="White M.M."/>
            <person name="Moncalvo J.M."/>
        </authorList>
    </citation>
    <scope>NUCLEOTIDE SEQUENCE [LARGE SCALE GENOMIC DNA]</scope>
    <source>
        <strain evidence="9 10">AUS-77-4</strain>
    </source>
</reference>
<feature type="compositionally biased region" description="Basic residues" evidence="6">
    <location>
        <begin position="717"/>
        <end position="738"/>
    </location>
</feature>
<dbReference type="PANTHER" id="PTHR13587">
    <property type="entry name" value="INTEGRATOR COMPLEX SUBUNIT 3"/>
    <property type="match status" value="1"/>
</dbReference>
<gene>
    <name evidence="9" type="ORF">BB559_003776</name>
</gene>
<name>A0A2T9YIY5_9FUNG</name>
<evidence type="ECO:0000256" key="6">
    <source>
        <dbReference type="SAM" id="MobiDB-lite"/>
    </source>
</evidence>
<comment type="caution">
    <text evidence="9">The sequence shown here is derived from an EMBL/GenBank/DDBJ whole genome shotgun (WGS) entry which is preliminary data.</text>
</comment>
<dbReference type="GO" id="GO:0005634">
    <property type="term" value="C:nucleus"/>
    <property type="evidence" value="ECO:0007669"/>
    <property type="project" value="UniProtKB-SubCell"/>
</dbReference>
<feature type="domain" description="Ints3-like C-terminal" evidence="8">
    <location>
        <begin position="1059"/>
        <end position="1208"/>
    </location>
</feature>
<keyword evidence="4" id="KW-0963">Cytoplasm</keyword>
<evidence type="ECO:0000259" key="8">
    <source>
        <dbReference type="Pfam" id="PF24566"/>
    </source>
</evidence>
<sequence>MDPNSENEVIKRPELFDLDPIDSIDPWQEVLFSLHFYLFLFYEEILEILSLPEMEAHVQLQEMASSSMEGHGKLIDGLLYGILVNEHKSLNYYRSMMFVARDGFSHATSRIRLIASYMKFFLIKEGVKKQLFWLLNELIKVNTQGIHQIIVTLTKQMRGGDISRQNIRLCQFMLEIVKMNKDWVYQSPELIATLFYSFGRLILDHSKYPDLRDQECDLVISLFREKVSLFLECSVIGRDMIRVLQDIAMIPKLKLLWIDIINNPQRIDIQFQDIWQILKVPTPKNFLANRLTYDMESKLLFILENLKMINFQRNLSWFTQQFLSTPESDPLFSDIIRYICGVFHPTNQQLASDLVPRYVLIGALFRMIRSPVVAANVKLALIYDFIFYNINTDSIMNIEPYILLVERSLERYSYLSATLIEFLGYISESYCSSISVNMKKSISSAMSSALEKGVLTSLDPIYEFPRIPPSVKRQIQILFPGMVTLKKPITIDKKPLVQTSIHTISNKSIAPNVPEPSETDENTELDNSESIQNISESLYTPVSLYSNNIKDSYKDQNDPFTFNNDSDIESLNQLPLPVLDVNNEILDVANPDVEFEPSIRFASSSPKQPRKMELDSLDTKDISDHSNIYIRNDDSLETGDSKLEESASLFNNVAGQEEQFQHTILNANKDEISALPDQLFDSIESRDYLDQQDIGDNTAFNKDQEKTSSISPFDNKQKKKKLSDKKTSMKPKSKRKRSSTSSEDNTSDDIELAYNVNPGYIEDSELVTNRINLGTELSYVNKNMDKNSNIDIYTKDEQNEYTFNEQSFSKNDTSQLYSTKDTISYAEDNDNSEIYQDEGSEMASDGGSDEAYCSTKIEEMLNSPSLQIFGTLPFDLNSAVNNEDEKLALEKLEEIYKIFLESDIQPEIIGEFIGLVLRGINLEDVEMNNDFELSNNTDAVEHDLVYWVCVMTFNACISAESSLELETTKASSKTGHSSNIHLEKRCLLFLRHMANKFSTLGFRWFIFTVLTKNCSDLYRKYISVYRMSETNSRTYSSQNIYDRADKKLQGIDYFEDPEQTKKTLSSDLFSFRESFELMFYLSLPKIYSSFQKEIVGNVKLLETIANNILQPQLHRLLFWLIVGNFSIFGENPSQIVLQTIDWETGLQITVWQMLKAEISGSKEQIYNLLEFFASNSELDWSLHSEVANGFLAILGDSIPTAKMLGNIIRLSNIDQIYEQFCSKNKEKDRIETVGIRQENLDIDGISEHIVAAGIPYSLMIPISVFSIWARSSSFELQNSLQELIRSVKNSQNESKFLTTESIILFSNVYKKVNMNPLNMSPELELFINSNCGSKNFTLGTTTDSQNIDITTEKAKECDQKNFDKPFLKNNGELQQSVKPVHETSSDIKLEKNHIFTVEQLFDMPLVPKQTLVSNNTVKSELTPSKKLSSDQILEKNVLGSKPFQTDFKDSVSDKESEEQLDSKTGSESSHDSTEGTGSDEDYIDDNEIPLSAIVSQAALAKSNEKRISISSESKQGRNTRNSILSYGSGFSEKEIDTVRSLYGSSIYVKNDTEQDRDSDLLSTQYKKVTRSAFQKKQTEYKSKVEDKQNQEIDIILSGTRPVKSKISLDKSKTIPSITSAPMPKNYKTRSTPTSKKEDSGSDFDKNPNKKPKIERTKNKTEGNKKRQVESTKRKIKIVESDED</sequence>
<comment type="subcellular location">
    <subcellularLocation>
        <location evidence="2">Cytoplasm</location>
    </subcellularLocation>
    <subcellularLocation>
        <location evidence="1">Nucleus</location>
    </subcellularLocation>
</comment>
<feature type="compositionally biased region" description="Polar residues" evidence="6">
    <location>
        <begin position="1508"/>
        <end position="1525"/>
    </location>
</feature>
<feature type="region of interest" description="Disordered" evidence="6">
    <location>
        <begin position="507"/>
        <end position="528"/>
    </location>
</feature>
<feature type="compositionally biased region" description="Polar residues" evidence="6">
    <location>
        <begin position="698"/>
        <end position="714"/>
    </location>
</feature>
<dbReference type="EMBL" id="MBFT01000380">
    <property type="protein sequence ID" value="PVU92244.1"/>
    <property type="molecule type" value="Genomic_DNA"/>
</dbReference>
<dbReference type="InterPro" id="IPR019333">
    <property type="entry name" value="INTS3_N"/>
</dbReference>
<proteinExistence type="inferred from homology"/>
<dbReference type="STRING" id="61424.A0A2T9YIY5"/>
<comment type="similarity">
    <text evidence="3">Belongs to the Integrator subunit 3 family.</text>
</comment>